<evidence type="ECO:0000256" key="3">
    <source>
        <dbReference type="ARBA" id="ARBA00022723"/>
    </source>
</evidence>
<evidence type="ECO:0000256" key="4">
    <source>
        <dbReference type="ARBA" id="ARBA00022801"/>
    </source>
</evidence>
<protein>
    <submittedName>
        <fullName evidence="8">CoA pyrophosphatase</fullName>
    </submittedName>
</protein>
<evidence type="ECO:0000256" key="1">
    <source>
        <dbReference type="ARBA" id="ARBA00001936"/>
    </source>
</evidence>
<dbReference type="RefSeq" id="WP_178978692.1">
    <property type="nucleotide sequence ID" value="NZ_JABXYR010000002.1"/>
</dbReference>
<sequence length="224" mass="24698">MIKDIDRIKTALENGQGAESTSKSFGVLIPIIETPRGLSVLFEVRAASLRRQPGEICFPGGSTLDGESTTAAAIRETSEELLIEMSSIEVVKELDVINVYSGGILRPVVGLLRSLEGFDGADGIGVGDADGGERLAFSADEVAEVFTVPLSFFLEHEPDYYDIEMRSFPTADFPYDKIPDGEDYHWDIGHRSVCFYTYRDKTIWGLTAGIMHDFVKRLKRGGYC</sequence>
<dbReference type="Proteomes" id="UP000526307">
    <property type="component" value="Unassembled WGS sequence"/>
</dbReference>
<keyword evidence="4" id="KW-0378">Hydrolase</keyword>
<evidence type="ECO:0000256" key="6">
    <source>
        <dbReference type="ARBA" id="ARBA00023211"/>
    </source>
</evidence>
<keyword evidence="6" id="KW-0464">Manganese</keyword>
<dbReference type="EMBL" id="JABXYR010000002">
    <property type="protein sequence ID" value="NWO23731.1"/>
    <property type="molecule type" value="Genomic_DNA"/>
</dbReference>
<reference evidence="8 9" key="1">
    <citation type="submission" date="2020-06" db="EMBL/GenBank/DDBJ databases">
        <title>Mogibacterium timidum strain W9173 genomic sequence.</title>
        <authorList>
            <person name="Wade W.G."/>
            <person name="Johnston C.D."/>
            <person name="Chen T."/>
            <person name="Dewhirst F.E."/>
        </authorList>
    </citation>
    <scope>NUCLEOTIDE SEQUENCE [LARGE SCALE GENOMIC DNA]</scope>
    <source>
        <strain evidence="8 9">W9173</strain>
    </source>
</reference>
<dbReference type="GO" id="GO:0010945">
    <property type="term" value="F:coenzyme A diphosphatase activity"/>
    <property type="evidence" value="ECO:0007669"/>
    <property type="project" value="InterPro"/>
</dbReference>
<keyword evidence="9" id="KW-1185">Reference proteome</keyword>
<evidence type="ECO:0000313" key="9">
    <source>
        <dbReference type="Proteomes" id="UP000526307"/>
    </source>
</evidence>
<dbReference type="SUPFAM" id="SSF55811">
    <property type="entry name" value="Nudix"/>
    <property type="match status" value="1"/>
</dbReference>
<feature type="domain" description="Nudix hydrolase" evidence="7">
    <location>
        <begin position="22"/>
        <end position="171"/>
    </location>
</feature>
<organism evidence="8 9">
    <name type="scientific">Mogibacterium timidum</name>
    <dbReference type="NCBI Taxonomy" id="35519"/>
    <lineage>
        <taxon>Bacteria</taxon>
        <taxon>Bacillati</taxon>
        <taxon>Bacillota</taxon>
        <taxon>Clostridia</taxon>
        <taxon>Peptostreptococcales</taxon>
        <taxon>Anaerovoracaceae</taxon>
        <taxon>Mogibacterium</taxon>
    </lineage>
</organism>
<gene>
    <name evidence="8" type="ORF">HW270_06600</name>
</gene>
<dbReference type="GO" id="GO:0046872">
    <property type="term" value="F:metal ion binding"/>
    <property type="evidence" value="ECO:0007669"/>
    <property type="project" value="UniProtKB-KW"/>
</dbReference>
<comment type="caution">
    <text evidence="8">The sequence shown here is derived from an EMBL/GenBank/DDBJ whole genome shotgun (WGS) entry which is preliminary data.</text>
</comment>
<dbReference type="InterPro" id="IPR045121">
    <property type="entry name" value="CoAse"/>
</dbReference>
<accession>A0A7Y8VSB5</accession>
<evidence type="ECO:0000256" key="5">
    <source>
        <dbReference type="ARBA" id="ARBA00022842"/>
    </source>
</evidence>
<dbReference type="Gene3D" id="3.90.79.10">
    <property type="entry name" value="Nucleoside Triphosphate Pyrophosphohydrolase"/>
    <property type="match status" value="1"/>
</dbReference>
<dbReference type="InterPro" id="IPR000086">
    <property type="entry name" value="NUDIX_hydrolase_dom"/>
</dbReference>
<evidence type="ECO:0000256" key="2">
    <source>
        <dbReference type="ARBA" id="ARBA00001946"/>
    </source>
</evidence>
<dbReference type="PROSITE" id="PS51462">
    <property type="entry name" value="NUDIX"/>
    <property type="match status" value="1"/>
</dbReference>
<dbReference type="CDD" id="cd03426">
    <property type="entry name" value="NUDIX_CoAse_Nudt7"/>
    <property type="match status" value="1"/>
</dbReference>
<evidence type="ECO:0000259" key="7">
    <source>
        <dbReference type="PROSITE" id="PS51462"/>
    </source>
</evidence>
<dbReference type="AlphaFoldDB" id="A0A7Y8VSB5"/>
<dbReference type="InterPro" id="IPR015797">
    <property type="entry name" value="NUDIX_hydrolase-like_dom_sf"/>
</dbReference>
<dbReference type="PANTHER" id="PTHR12992:SF11">
    <property type="entry name" value="MITOCHONDRIAL COENZYME A DIPHOSPHATASE NUDT8"/>
    <property type="match status" value="1"/>
</dbReference>
<dbReference type="PANTHER" id="PTHR12992">
    <property type="entry name" value="NUDIX HYDROLASE"/>
    <property type="match status" value="1"/>
</dbReference>
<name>A0A7Y8VSB5_9FIRM</name>
<keyword evidence="5" id="KW-0460">Magnesium</keyword>
<comment type="cofactor">
    <cofactor evidence="1">
        <name>Mn(2+)</name>
        <dbReference type="ChEBI" id="CHEBI:29035"/>
    </cofactor>
</comment>
<dbReference type="Pfam" id="PF00293">
    <property type="entry name" value="NUDIX"/>
    <property type="match status" value="1"/>
</dbReference>
<proteinExistence type="predicted"/>
<keyword evidence="3" id="KW-0479">Metal-binding</keyword>
<evidence type="ECO:0000313" key="8">
    <source>
        <dbReference type="EMBL" id="NWO23731.1"/>
    </source>
</evidence>
<comment type="cofactor">
    <cofactor evidence="2">
        <name>Mg(2+)</name>
        <dbReference type="ChEBI" id="CHEBI:18420"/>
    </cofactor>
</comment>